<protein>
    <submittedName>
        <fullName evidence="2">Transketolase central region-containing protein</fullName>
    </submittedName>
</protein>
<name>A0A0G0KDD8_9BACT</name>
<dbReference type="Pfam" id="PF02779">
    <property type="entry name" value="Transket_pyr"/>
    <property type="match status" value="1"/>
</dbReference>
<dbReference type="Gene3D" id="3.40.50.970">
    <property type="match status" value="1"/>
</dbReference>
<dbReference type="EMBL" id="LBTJ01000007">
    <property type="protein sequence ID" value="KKQ38591.1"/>
    <property type="molecule type" value="Genomic_DNA"/>
</dbReference>
<comment type="caution">
    <text evidence="2">The sequence shown here is derived from an EMBL/GenBank/DDBJ whole genome shotgun (WGS) entry which is preliminary data.</text>
</comment>
<evidence type="ECO:0000313" key="3">
    <source>
        <dbReference type="Proteomes" id="UP000034471"/>
    </source>
</evidence>
<dbReference type="AlphaFoldDB" id="A0A0G0KDD8"/>
<evidence type="ECO:0000313" key="2">
    <source>
        <dbReference type="EMBL" id="KKQ38591.1"/>
    </source>
</evidence>
<gene>
    <name evidence="2" type="ORF">US54_C0007G0011</name>
</gene>
<accession>A0A0G0KDD8</accession>
<feature type="domain" description="Transketolase-like pyrimidine-binding" evidence="1">
    <location>
        <begin position="15"/>
        <end position="168"/>
    </location>
</feature>
<dbReference type="STRING" id="1618481.US54_C0007G0011"/>
<reference evidence="2 3" key="1">
    <citation type="journal article" date="2015" name="Nature">
        <title>rRNA introns, odd ribosomes, and small enigmatic genomes across a large radiation of phyla.</title>
        <authorList>
            <person name="Brown C.T."/>
            <person name="Hug L.A."/>
            <person name="Thomas B.C."/>
            <person name="Sharon I."/>
            <person name="Castelle C.J."/>
            <person name="Singh A."/>
            <person name="Wilkins M.J."/>
            <person name="Williams K.H."/>
            <person name="Banfield J.F."/>
        </authorList>
    </citation>
    <scope>NUCLEOTIDE SEQUENCE [LARGE SCALE GENOMIC DNA]</scope>
</reference>
<proteinExistence type="predicted"/>
<dbReference type="InterPro" id="IPR029061">
    <property type="entry name" value="THDP-binding"/>
</dbReference>
<organism evidence="2 3">
    <name type="scientific">Candidatus Roizmanbacteria bacterium GW2011_GWA2_37_7</name>
    <dbReference type="NCBI Taxonomy" id="1618481"/>
    <lineage>
        <taxon>Bacteria</taxon>
        <taxon>Candidatus Roizmaniibacteriota</taxon>
    </lineage>
</organism>
<dbReference type="Proteomes" id="UP000034471">
    <property type="component" value="Unassembled WGS sequence"/>
</dbReference>
<dbReference type="SUPFAM" id="SSF52518">
    <property type="entry name" value="Thiamin diphosphate-binding fold (THDP-binding)"/>
    <property type="match status" value="1"/>
</dbReference>
<evidence type="ECO:0000259" key="1">
    <source>
        <dbReference type="Pfam" id="PF02779"/>
    </source>
</evidence>
<dbReference type="InterPro" id="IPR005475">
    <property type="entry name" value="Transketolase-like_Pyr-bd"/>
</dbReference>
<sequence>MNKYLSQIQRGMDLLGSDSRTLFIGQAMRYKGHAVSQQVMHFPLEKRIELPVAEDFQSGFALGLALQGYIPVSIYPRHDFTILALNQIINHIDKWTLMCPNSYPKIIIKILVGAKKPLNGGYQHTADYIEAFKKMCQTIKIVNLTSPDEIYPAYKTALNDEGSYILSEYTELY</sequence>